<evidence type="ECO:0000256" key="1">
    <source>
        <dbReference type="ARBA" id="ARBA00010876"/>
    </source>
</evidence>
<dbReference type="PANTHER" id="PTHR21600:SF87">
    <property type="entry name" value="RNA PSEUDOURIDYLATE SYNTHASE DOMAIN-CONTAINING PROTEIN 1"/>
    <property type="match status" value="1"/>
</dbReference>
<dbReference type="GO" id="GO:0000455">
    <property type="term" value="P:enzyme-directed rRNA pseudouridine synthesis"/>
    <property type="evidence" value="ECO:0007669"/>
    <property type="project" value="TreeGrafter"/>
</dbReference>
<dbReference type="CDD" id="cd02869">
    <property type="entry name" value="PseudoU_synth_RluA_like"/>
    <property type="match status" value="1"/>
</dbReference>
<protein>
    <recommendedName>
        <fullName evidence="2">Pseudouridine synthase RsuA/RluA-like domain-containing protein</fullName>
    </recommendedName>
</protein>
<dbReference type="Pfam" id="PF00849">
    <property type="entry name" value="PseudoU_synth_2"/>
    <property type="match status" value="1"/>
</dbReference>
<dbReference type="SUPFAM" id="SSF55120">
    <property type="entry name" value="Pseudouridine synthase"/>
    <property type="match status" value="1"/>
</dbReference>
<proteinExistence type="inferred from homology"/>
<feature type="domain" description="Pseudouridine synthase RsuA/RluA-like" evidence="2">
    <location>
        <begin position="11"/>
        <end position="167"/>
    </location>
</feature>
<evidence type="ECO:0000313" key="4">
    <source>
        <dbReference type="Proteomes" id="UP000051269"/>
    </source>
</evidence>
<evidence type="ECO:0000313" key="3">
    <source>
        <dbReference type="EMBL" id="KRO61820.1"/>
    </source>
</evidence>
<comment type="similarity">
    <text evidence="1">Belongs to the pseudouridine synthase RluA family.</text>
</comment>
<dbReference type="AlphaFoldDB" id="A0A0R2RGU3"/>
<accession>A0A0R2RGU3</accession>
<dbReference type="Gene3D" id="3.30.2350.10">
    <property type="entry name" value="Pseudouridine synthase"/>
    <property type="match status" value="1"/>
</dbReference>
<dbReference type="Proteomes" id="UP000051269">
    <property type="component" value="Unassembled WGS sequence"/>
</dbReference>
<reference evidence="3 4" key="1">
    <citation type="submission" date="2015-10" db="EMBL/GenBank/DDBJ databases">
        <title>Metagenome-Assembled Genomes uncover a global brackish microbiome.</title>
        <authorList>
            <person name="Hugerth L.W."/>
            <person name="Larsson J."/>
            <person name="Alneberg J."/>
            <person name="Lindh M.V."/>
            <person name="Legrand C."/>
            <person name="Pinhassi J."/>
            <person name="Andersson A.F."/>
        </authorList>
    </citation>
    <scope>NUCLEOTIDE SEQUENCE [LARGE SCALE GENOMIC DNA]</scope>
    <source>
        <strain evidence="3">BACL18 MAG-120507-bin52</strain>
    </source>
</reference>
<name>A0A0R2RGU3_9BACT</name>
<evidence type="ECO:0000259" key="2">
    <source>
        <dbReference type="Pfam" id="PF00849"/>
    </source>
</evidence>
<dbReference type="GO" id="GO:0003723">
    <property type="term" value="F:RNA binding"/>
    <property type="evidence" value="ECO:0007669"/>
    <property type="project" value="InterPro"/>
</dbReference>
<comment type="caution">
    <text evidence="3">The sequence shown here is derived from an EMBL/GenBank/DDBJ whole genome shotgun (WGS) entry which is preliminary data.</text>
</comment>
<dbReference type="InterPro" id="IPR050188">
    <property type="entry name" value="RluA_PseudoU_synthase"/>
</dbReference>
<dbReference type="InterPro" id="IPR006145">
    <property type="entry name" value="PsdUridine_synth_RsuA/RluA"/>
</dbReference>
<dbReference type="InterPro" id="IPR020103">
    <property type="entry name" value="PsdUridine_synth_cat_dom_sf"/>
</dbReference>
<sequence length="248" mass="27833">MSPAIVQEHNHFLIVDKPAGWLVHPTRPDGTFTLIDWLRDQYPDEFLSLVSRLDRETSGLLLVARGKENASLFGKMQQRREIHKSYLALVHGRPPDSGLIDQPLDRLGKHQPSQIYMRQAVIPGTYPAQTEFKTLATRTHPQLGEISLVEATPKTGRLHQIRAHFEHLGFPVVNDKIYGQPDQIFLDYIDKDTINEPKMARHSLHSAKLAFIWLDLPVLCEIGLPPDLAALWVGSNPTSDPLPAGIAA</sequence>
<dbReference type="PANTHER" id="PTHR21600">
    <property type="entry name" value="MITOCHONDRIAL RNA PSEUDOURIDINE SYNTHASE"/>
    <property type="match status" value="1"/>
</dbReference>
<dbReference type="EMBL" id="LIBO01000197">
    <property type="protein sequence ID" value="KRO61820.1"/>
    <property type="molecule type" value="Genomic_DNA"/>
</dbReference>
<organism evidence="3 4">
    <name type="scientific">Verrucomicrobia subdivision 6 bacterium BACL9 MAG-120507-bin52</name>
    <dbReference type="NCBI Taxonomy" id="1655590"/>
    <lineage>
        <taxon>Bacteria</taxon>
        <taxon>Pseudomonadati</taxon>
        <taxon>Verrucomicrobiota</taxon>
        <taxon>Verrucomicrobiia</taxon>
        <taxon>Verrucomicrobiales</taxon>
        <taxon>Verrucomicrobia subdivision 6</taxon>
    </lineage>
</organism>
<dbReference type="GO" id="GO:0009982">
    <property type="term" value="F:pseudouridine synthase activity"/>
    <property type="evidence" value="ECO:0007669"/>
    <property type="project" value="InterPro"/>
</dbReference>
<dbReference type="GO" id="GO:0140098">
    <property type="term" value="F:catalytic activity, acting on RNA"/>
    <property type="evidence" value="ECO:0007669"/>
    <property type="project" value="UniProtKB-ARBA"/>
</dbReference>
<gene>
    <name evidence="3" type="ORF">ABR82_01400</name>
</gene>